<evidence type="ECO:0000313" key="1">
    <source>
        <dbReference type="EMBL" id="ADW70340.1"/>
    </source>
</evidence>
<dbReference type="PaxDb" id="1198114-AciX9_3331"/>
<dbReference type="HOGENOM" id="CLU_2861459_0_0_0"/>
<dbReference type="STRING" id="1198114.AciX9_3331"/>
<dbReference type="EMBL" id="CP002480">
    <property type="protein sequence ID" value="ADW70340.1"/>
    <property type="molecule type" value="Genomic_DNA"/>
</dbReference>
<dbReference type="OrthoDB" id="7997000at2"/>
<reference evidence="2" key="1">
    <citation type="submission" date="2011-01" db="EMBL/GenBank/DDBJ databases">
        <title>Complete sequence of chromosome of Acidobacterium sp. MP5ACTX9.</title>
        <authorList>
            <consortium name="US DOE Joint Genome Institute"/>
            <person name="Lucas S."/>
            <person name="Copeland A."/>
            <person name="Lapidus A."/>
            <person name="Cheng J.-F."/>
            <person name="Goodwin L."/>
            <person name="Pitluck S."/>
            <person name="Teshima H."/>
            <person name="Detter J.C."/>
            <person name="Han C."/>
            <person name="Tapia R."/>
            <person name="Land M."/>
            <person name="Hauser L."/>
            <person name="Kyrpides N."/>
            <person name="Ivanova N."/>
            <person name="Ovchinnikova G."/>
            <person name="Pagani I."/>
            <person name="Rawat S.R."/>
            <person name="Mannisto M."/>
            <person name="Haggblom M.M."/>
            <person name="Woyke T."/>
        </authorList>
    </citation>
    <scope>NUCLEOTIDE SEQUENCE [LARGE SCALE GENOMIC DNA]</scope>
    <source>
        <strain evidence="2">MP5ACTX9</strain>
    </source>
</reference>
<protein>
    <submittedName>
        <fullName evidence="1">Uncharacterized protein</fullName>
    </submittedName>
</protein>
<sequence length="64" mass="7297">MAKKSSAGEQEPAALQGAVESVIMSLRVDKPQHDRLRKLAFDKRIPMREFIVRGIEEVLKAEKY</sequence>
<name>E8X2P3_GRATM</name>
<dbReference type="RefSeq" id="WP_013581652.1">
    <property type="nucleotide sequence ID" value="NC_015064.1"/>
</dbReference>
<evidence type="ECO:0000313" key="2">
    <source>
        <dbReference type="Proteomes" id="UP000000343"/>
    </source>
</evidence>
<organism evidence="2">
    <name type="scientific">Granulicella tundricola (strain ATCC BAA-1859 / DSM 23138 / MP5ACTX9)</name>
    <dbReference type="NCBI Taxonomy" id="1198114"/>
    <lineage>
        <taxon>Bacteria</taxon>
        <taxon>Pseudomonadati</taxon>
        <taxon>Acidobacteriota</taxon>
        <taxon>Terriglobia</taxon>
        <taxon>Terriglobales</taxon>
        <taxon>Acidobacteriaceae</taxon>
        <taxon>Granulicella</taxon>
    </lineage>
</organism>
<keyword evidence="2" id="KW-1185">Reference proteome</keyword>
<dbReference type="KEGG" id="acm:AciX9_3331"/>
<dbReference type="AlphaFoldDB" id="E8X2P3"/>
<accession>E8X2P3</accession>
<dbReference type="Proteomes" id="UP000000343">
    <property type="component" value="Chromosome"/>
</dbReference>
<gene>
    <name evidence="1" type="ordered locus">AciX9_3331</name>
</gene>
<proteinExistence type="predicted"/>